<dbReference type="Proteomes" id="UP000030161">
    <property type="component" value="Unassembled WGS sequence"/>
</dbReference>
<dbReference type="PANTHER" id="PTHR24365">
    <property type="entry name" value="TOLL-LIKE RECEPTOR"/>
    <property type="match status" value="1"/>
</dbReference>
<reference evidence="7 8" key="1">
    <citation type="submission" date="2013-12" db="EMBL/GenBank/DDBJ databases">
        <title>The Genome Sequence of Candida albicans P78048.</title>
        <authorList>
            <consortium name="The Broad Institute Genome Sequencing Platform"/>
            <consortium name="The Broad Institute Genome Sequencing Center for Infectious Disease"/>
            <person name="Cuomo C."/>
            <person name="Bennett R."/>
            <person name="Hirakawa M."/>
            <person name="Noverr M."/>
            <person name="Mitchell A."/>
            <person name="Young S.K."/>
            <person name="Zeng Q."/>
            <person name="Gargeya S."/>
            <person name="Fitzgerald M."/>
            <person name="Abouelleil A."/>
            <person name="Alvarado L."/>
            <person name="Berlin A.M."/>
            <person name="Chapman S.B."/>
            <person name="Dewar J."/>
            <person name="Goldberg J."/>
            <person name="Griggs A."/>
            <person name="Gujja S."/>
            <person name="Hansen M."/>
            <person name="Howarth C."/>
            <person name="Imamovic A."/>
            <person name="Larimer J."/>
            <person name="McCowan C."/>
            <person name="Murphy C."/>
            <person name="Pearson M."/>
            <person name="Priest M."/>
            <person name="Roberts A."/>
            <person name="Saif S."/>
            <person name="Shea T."/>
            <person name="Sykes S."/>
            <person name="Wortman J."/>
            <person name="Nusbaum C."/>
            <person name="Birren B."/>
        </authorList>
    </citation>
    <scope>NUCLEOTIDE SEQUENCE [LARGE SCALE GENOMIC DNA]</scope>
    <source>
        <strain evidence="7 8">P78048</strain>
    </source>
</reference>
<dbReference type="SUPFAM" id="SSF52047">
    <property type="entry name" value="RNI-like"/>
    <property type="match status" value="1"/>
</dbReference>
<dbReference type="GO" id="GO:0005886">
    <property type="term" value="C:plasma membrane"/>
    <property type="evidence" value="ECO:0007669"/>
    <property type="project" value="TreeGrafter"/>
</dbReference>
<accession>A0AB34PQF9</accession>
<keyword evidence="5" id="KW-0472">Membrane</keyword>
<evidence type="ECO:0000256" key="5">
    <source>
        <dbReference type="ARBA" id="ARBA00023136"/>
    </source>
</evidence>
<evidence type="ECO:0000256" key="4">
    <source>
        <dbReference type="ARBA" id="ARBA00022989"/>
    </source>
</evidence>
<keyword evidence="2" id="KW-0812">Transmembrane</keyword>
<sequence length="758" mass="87353">MASEETDIKLFTRLGQLPDDVIALIISYVPKCQLQPLLGFSPTKKAVVKSYLANVKITECQDLIISGTCNQSEHCDCQDKPAAVSLKNLRLLVKQWNLYPKTLYFSSFKELGAMLDVFPEVVINAEGINGVFDKEGSGNRVQNIKQLTRYDLKYDRLELKDFEDTFLVAKSSLPGNVKTLILNNTRLETLSFTGLKKLKAEIPGASGATKEITFPIGLRSLILTVLGERHLNIPSNLVRLHLHVGRTKLSLSSGIMVNLKDLSISWNKLRSFAETGIIAPNLESLNIVDCYYLMDYTTLKSSWKLQSFTIINSPYPIGLFDETSFPHLVDFSYKEVNAKNYHKVWSVSFNRIHESFNSQLFFPPNLKNLTLYGGEFAKSIGFVFMLPPLLEKLHIHNFRLKFPITKFPQHLQEIILKVPAVYILNQLRIPPQAKTVVIEAKKIVFRCMDFFYDLPEGLEKLTLHAINQGKILPFPRRIKWPSSMKSLTLKRFNIDYKRFRKLNLQESNLELIDIYKGRIWELSADALPVSVVQLKLIRMGIETLPESFEKFENLKCLDLSRNPLKRLRSVRLPLPSFKQLIVNRCDLHLISPFLTSMLEKENRKAEFAIMATNNWYLNTYDVLKMMKKLKHFTIYLSTFNEKFAKSHKHSRRIAYEIKHTAENSEETEFSGAGEYADEELYCEYDDFDDFDDDDDDDDDNKGAMIRRQLNDCWKVNDSGDEITHSDNPDNLYGMDDKKEGDDDEDDDYDGDYEDEVME</sequence>
<comment type="caution">
    <text evidence="7">The sequence shown here is derived from an EMBL/GenBank/DDBJ whole genome shotgun (WGS) entry which is preliminary data.</text>
</comment>
<dbReference type="AlphaFoldDB" id="A0AB34PQF9"/>
<dbReference type="Gene3D" id="3.80.10.10">
    <property type="entry name" value="Ribonuclease Inhibitor"/>
    <property type="match status" value="2"/>
</dbReference>
<feature type="compositionally biased region" description="Acidic residues" evidence="6">
    <location>
        <begin position="741"/>
        <end position="758"/>
    </location>
</feature>
<name>A0AB34PQF9_CANAX</name>
<evidence type="ECO:0000256" key="6">
    <source>
        <dbReference type="SAM" id="MobiDB-lite"/>
    </source>
</evidence>
<evidence type="ECO:0008006" key="9">
    <source>
        <dbReference type="Google" id="ProtNLM"/>
    </source>
</evidence>
<keyword evidence="4" id="KW-1133">Transmembrane helix</keyword>
<gene>
    <name evidence="7" type="ORF">MG3_05264</name>
</gene>
<dbReference type="EMBL" id="AJIX01000041">
    <property type="protein sequence ID" value="KGR04637.1"/>
    <property type="molecule type" value="Genomic_DNA"/>
</dbReference>
<dbReference type="PANTHER" id="PTHR24365:SF530">
    <property type="entry name" value="MSTPROX-RELATED"/>
    <property type="match status" value="1"/>
</dbReference>
<dbReference type="GO" id="GO:0007165">
    <property type="term" value="P:signal transduction"/>
    <property type="evidence" value="ECO:0007669"/>
    <property type="project" value="TreeGrafter"/>
</dbReference>
<feature type="region of interest" description="Disordered" evidence="6">
    <location>
        <begin position="715"/>
        <end position="758"/>
    </location>
</feature>
<evidence type="ECO:0000313" key="7">
    <source>
        <dbReference type="EMBL" id="KGR04637.1"/>
    </source>
</evidence>
<organism evidence="7 8">
    <name type="scientific">Candida albicans P78048</name>
    <dbReference type="NCBI Taxonomy" id="1094989"/>
    <lineage>
        <taxon>Eukaryota</taxon>
        <taxon>Fungi</taxon>
        <taxon>Dikarya</taxon>
        <taxon>Ascomycota</taxon>
        <taxon>Saccharomycotina</taxon>
        <taxon>Pichiomycetes</taxon>
        <taxon>Debaryomycetaceae</taxon>
        <taxon>Candida/Lodderomyces clade</taxon>
        <taxon>Candida</taxon>
    </lineage>
</organism>
<dbReference type="GO" id="GO:0038023">
    <property type="term" value="F:signaling receptor activity"/>
    <property type="evidence" value="ECO:0007669"/>
    <property type="project" value="TreeGrafter"/>
</dbReference>
<evidence type="ECO:0000256" key="2">
    <source>
        <dbReference type="ARBA" id="ARBA00022692"/>
    </source>
</evidence>
<protein>
    <recommendedName>
        <fullName evidence="9">F-box domain-containing protein</fullName>
    </recommendedName>
</protein>
<keyword evidence="3" id="KW-0732">Signal</keyword>
<evidence type="ECO:0000256" key="1">
    <source>
        <dbReference type="ARBA" id="ARBA00004167"/>
    </source>
</evidence>
<proteinExistence type="predicted"/>
<evidence type="ECO:0000313" key="8">
    <source>
        <dbReference type="Proteomes" id="UP000030161"/>
    </source>
</evidence>
<dbReference type="InterPro" id="IPR032675">
    <property type="entry name" value="LRR_dom_sf"/>
</dbReference>
<dbReference type="SUPFAM" id="SSF52058">
    <property type="entry name" value="L domain-like"/>
    <property type="match status" value="1"/>
</dbReference>
<comment type="subcellular location">
    <subcellularLocation>
        <location evidence="1">Membrane</location>
        <topology evidence="1">Single-pass membrane protein</topology>
    </subcellularLocation>
</comment>
<evidence type="ECO:0000256" key="3">
    <source>
        <dbReference type="ARBA" id="ARBA00022729"/>
    </source>
</evidence>